<accession>A0A0D2JDL2</accession>
<organism evidence="1 2">
    <name type="scientific">candidate division TM6 bacterium JCVI TM6SC1</name>
    <dbReference type="NCBI Taxonomy" id="1306947"/>
    <lineage>
        <taxon>Bacteria</taxon>
        <taxon>Candidatus Babelota</taxon>
        <taxon>Vermiphilus</taxon>
    </lineage>
</organism>
<dbReference type="STRING" id="1306947.J120_04030"/>
<gene>
    <name evidence="1" type="ORF">J120_04030</name>
</gene>
<dbReference type="Proteomes" id="UP000032214">
    <property type="component" value="Unassembled WGS sequence"/>
</dbReference>
<proteinExistence type="predicted"/>
<keyword evidence="2" id="KW-1185">Reference proteome</keyword>
<dbReference type="AlphaFoldDB" id="A0A0D2JDL2"/>
<sequence>MKQVIKLLIILALTVNIECMEKNSNITLYLPQDSNARTNYLEQVLRPVIKTAVSTYAKKYSNRISSFEQDRKTFILDHCITFAEPINIPITEEDWTTRFLPSLKNYSLRNNPTVLIIPQDSITARYYENCNLLSNPNDYRDLYRLGKSLINFLHLPVRYVDSEHRYTKYVHNGINMITDSFPLDSHLRIRYNVIEKNVAEYGYIFAKTHIHTILPSELINLLKKSLSNLKIETNDFLHSNDGWDILKIIYEELLDSHIITTTFDIIDLALCCREFLNIFGSNNNLQNYLENSNSYFEGMRQLLFKAATCNEPRVIQMLFDTFDDIKELEKFDNYLSNLAINAADFRYRQLAPIAYNNHYEFVPYYLEEVGFANTHHYLGIYDIILLASYCSSTKVVEKFLDTLESNPALLNYVNSNPKRAKLFFTLLINNLINTNQDKFFIKLVTHYLRPDSPLHDFIHIFKPYTSPKPINEKYLATLGSNRITSTNIISIKVTHPFISALTRIARCKDPHSYLGSAVGKDHLKIVWYILFLGGYKLLLSDMIRQHLIYLNGRTNTYRTYYGVNHTMNNIFFKLVVNKLQGNLINGFRDILVEFYKDYDDIPGYPGSSADRRVDQQDIDIMDKVYEHIVTVFGSLEILHS</sequence>
<dbReference type="EMBL" id="ARQD01000003">
    <property type="protein sequence ID" value="KIX85076.1"/>
    <property type="molecule type" value="Genomic_DNA"/>
</dbReference>
<protein>
    <submittedName>
        <fullName evidence="1">Uncharacterized protein</fullName>
    </submittedName>
</protein>
<comment type="caution">
    <text evidence="1">The sequence shown here is derived from an EMBL/GenBank/DDBJ whole genome shotgun (WGS) entry which is preliminary data.</text>
</comment>
<name>A0A0D2JDL2_9BACT</name>
<evidence type="ECO:0000313" key="2">
    <source>
        <dbReference type="Proteomes" id="UP000032214"/>
    </source>
</evidence>
<evidence type="ECO:0000313" key="1">
    <source>
        <dbReference type="EMBL" id="KIX85076.1"/>
    </source>
</evidence>
<reference evidence="1 2" key="1">
    <citation type="journal article" date="2013" name="Proc. Natl. Acad. Sci. U.S.A.">
        <title>Candidate phylum TM6 genome recovered from a hospital sink biofilm provides genomic insights into this uncultivated phylum.</title>
        <authorList>
            <person name="McLean J.S."/>
            <person name="Lombardo M.J."/>
            <person name="Badger J.H."/>
            <person name="Edlund A."/>
            <person name="Novotny M."/>
            <person name="Yee-Greenbaum J."/>
            <person name="Vyahhi N."/>
            <person name="Hall A.P."/>
            <person name="Yang Y."/>
            <person name="Dupont C.L."/>
            <person name="Ziegler M.G."/>
            <person name="Chitsaz H."/>
            <person name="Allen A.E."/>
            <person name="Yooseph S."/>
            <person name="Tesler G."/>
            <person name="Pevzner P.A."/>
            <person name="Friedman R.M."/>
            <person name="Nealson K.H."/>
            <person name="Venter J.C."/>
            <person name="Lasken R.S."/>
        </authorList>
    </citation>
    <scope>NUCLEOTIDE SEQUENCE [LARGE SCALE GENOMIC DNA]</scope>
    <source>
        <strain evidence="1 2">TM6SC1</strain>
    </source>
</reference>